<organism evidence="1 2">
    <name type="scientific">Ziziphus jujuba var. spinosa</name>
    <dbReference type="NCBI Taxonomy" id="714518"/>
    <lineage>
        <taxon>Eukaryota</taxon>
        <taxon>Viridiplantae</taxon>
        <taxon>Streptophyta</taxon>
        <taxon>Embryophyta</taxon>
        <taxon>Tracheophyta</taxon>
        <taxon>Spermatophyta</taxon>
        <taxon>Magnoliopsida</taxon>
        <taxon>eudicotyledons</taxon>
        <taxon>Gunneridae</taxon>
        <taxon>Pentapetalae</taxon>
        <taxon>rosids</taxon>
        <taxon>fabids</taxon>
        <taxon>Rosales</taxon>
        <taxon>Rhamnaceae</taxon>
        <taxon>Paliureae</taxon>
        <taxon>Ziziphus</taxon>
    </lineage>
</organism>
<dbReference type="AlphaFoldDB" id="A0A978UEK4"/>
<proteinExistence type="predicted"/>
<evidence type="ECO:0000313" key="2">
    <source>
        <dbReference type="Proteomes" id="UP000813462"/>
    </source>
</evidence>
<reference evidence="1" key="1">
    <citation type="journal article" date="2021" name="Front. Plant Sci.">
        <title>Chromosome-Scale Genome Assembly for Chinese Sour Jujube and Insights Into Its Genome Evolution and Domestication Signature.</title>
        <authorList>
            <person name="Shen L.-Y."/>
            <person name="Luo H."/>
            <person name="Wang X.-L."/>
            <person name="Wang X.-M."/>
            <person name="Qiu X.-J."/>
            <person name="Liu H."/>
            <person name="Zhou S.-S."/>
            <person name="Jia K.-H."/>
            <person name="Nie S."/>
            <person name="Bao Y.-T."/>
            <person name="Zhang R.-G."/>
            <person name="Yun Q.-Z."/>
            <person name="Chai Y.-H."/>
            <person name="Lu J.-Y."/>
            <person name="Li Y."/>
            <person name="Zhao S.-W."/>
            <person name="Mao J.-F."/>
            <person name="Jia S.-G."/>
            <person name="Mao Y.-M."/>
        </authorList>
    </citation>
    <scope>NUCLEOTIDE SEQUENCE</scope>
    <source>
        <strain evidence="1">AT0</strain>
        <tissue evidence="1">Leaf</tissue>
    </source>
</reference>
<evidence type="ECO:0000313" key="1">
    <source>
        <dbReference type="EMBL" id="KAH7513197.1"/>
    </source>
</evidence>
<gene>
    <name evidence="1" type="ORF">FEM48_Zijuj12G0170800</name>
</gene>
<name>A0A978UEK4_ZIZJJ</name>
<sequence>MILGLTFGCSGLGSLLSNLVWLIVVVLLVMHLEVGQVLFVTKIFNCRFRGQASFTTYAKSSGFWHKIVVVASFHHQPNVFVMLIFGLNMYDQVDSHLDAKPYCNWQSGFPKGKRKAGVCTKMVEVTIILQTLLKGLVQRSSSSAPSVIGSLSLSLCVSKPSAANVISMYINIYIGLVAELNG</sequence>
<dbReference type="EMBL" id="JAEACU010000012">
    <property type="protein sequence ID" value="KAH7513197.1"/>
    <property type="molecule type" value="Genomic_DNA"/>
</dbReference>
<accession>A0A978UEK4</accession>
<dbReference type="Proteomes" id="UP000813462">
    <property type="component" value="Unassembled WGS sequence"/>
</dbReference>
<comment type="caution">
    <text evidence="1">The sequence shown here is derived from an EMBL/GenBank/DDBJ whole genome shotgun (WGS) entry which is preliminary data.</text>
</comment>
<protein>
    <submittedName>
        <fullName evidence="1">Uncharacterized protein</fullName>
    </submittedName>
</protein>